<evidence type="ECO:0000313" key="2">
    <source>
        <dbReference type="EMBL" id="GAA09316.1"/>
    </source>
</evidence>
<comment type="caution">
    <text evidence="2">The sequence shown here is derived from an EMBL/GenBank/DDBJ whole genome shotgun (WGS) entry which is preliminary data.</text>
</comment>
<name>F7VG21_9PROT</name>
<dbReference type="Proteomes" id="UP000004319">
    <property type="component" value="Unassembled WGS sequence"/>
</dbReference>
<gene>
    <name evidence="2" type="ORF">ATPR_2320</name>
</gene>
<sequence length="39" mass="4358">MQEGEWEETMQNLKGRPSLPVHAAPKVPSLKMVSHPFGL</sequence>
<protein>
    <submittedName>
        <fullName evidence="2">Uncharacterized protein</fullName>
    </submittedName>
</protein>
<reference evidence="2 3" key="1">
    <citation type="journal article" date="2011" name="Biochem. Biophys. Res. Commun.">
        <title>Increased number of Arginine-based salt bridges contributes to the thermotolerance of thermotolerant acetic acid bacteria, Acetobacter tropicalis SKU1100.</title>
        <authorList>
            <person name="Matsutani M."/>
            <person name="Hirakawa H."/>
            <person name="Nishikura M."/>
            <person name="Soemphol W."/>
            <person name="Ali I.A.I."/>
            <person name="Yakushi T."/>
            <person name="Matsushita K."/>
        </authorList>
    </citation>
    <scope>NUCLEOTIDE SEQUENCE [LARGE SCALE GENOMIC DNA]</scope>
    <source>
        <strain evidence="2 3">NBRC 101654</strain>
    </source>
</reference>
<feature type="region of interest" description="Disordered" evidence="1">
    <location>
        <begin position="1"/>
        <end position="23"/>
    </location>
</feature>
<accession>F7VG21</accession>
<dbReference type="EMBL" id="BABS01000082">
    <property type="protein sequence ID" value="GAA09316.1"/>
    <property type="molecule type" value="Genomic_DNA"/>
</dbReference>
<dbReference type="AlphaFoldDB" id="F7VG21"/>
<evidence type="ECO:0000313" key="3">
    <source>
        <dbReference type="Proteomes" id="UP000004319"/>
    </source>
</evidence>
<proteinExistence type="predicted"/>
<organism evidence="2 3">
    <name type="scientific">Acetobacter tropicalis NBRC 101654</name>
    <dbReference type="NCBI Taxonomy" id="749388"/>
    <lineage>
        <taxon>Bacteria</taxon>
        <taxon>Pseudomonadati</taxon>
        <taxon>Pseudomonadota</taxon>
        <taxon>Alphaproteobacteria</taxon>
        <taxon>Acetobacterales</taxon>
        <taxon>Acetobacteraceae</taxon>
        <taxon>Acetobacter</taxon>
    </lineage>
</organism>
<evidence type="ECO:0000256" key="1">
    <source>
        <dbReference type="SAM" id="MobiDB-lite"/>
    </source>
</evidence>